<evidence type="ECO:0000313" key="3">
    <source>
        <dbReference type="Proteomes" id="UP001341840"/>
    </source>
</evidence>
<protein>
    <submittedName>
        <fullName evidence="2">Uncharacterized protein</fullName>
    </submittedName>
</protein>
<dbReference type="Proteomes" id="UP001341840">
    <property type="component" value="Unassembled WGS sequence"/>
</dbReference>
<comment type="caution">
    <text evidence="2">The sequence shown here is derived from an EMBL/GenBank/DDBJ whole genome shotgun (WGS) entry which is preliminary data.</text>
</comment>
<organism evidence="2 3">
    <name type="scientific">Stylosanthes scabra</name>
    <dbReference type="NCBI Taxonomy" id="79078"/>
    <lineage>
        <taxon>Eukaryota</taxon>
        <taxon>Viridiplantae</taxon>
        <taxon>Streptophyta</taxon>
        <taxon>Embryophyta</taxon>
        <taxon>Tracheophyta</taxon>
        <taxon>Spermatophyta</taxon>
        <taxon>Magnoliopsida</taxon>
        <taxon>eudicotyledons</taxon>
        <taxon>Gunneridae</taxon>
        <taxon>Pentapetalae</taxon>
        <taxon>rosids</taxon>
        <taxon>fabids</taxon>
        <taxon>Fabales</taxon>
        <taxon>Fabaceae</taxon>
        <taxon>Papilionoideae</taxon>
        <taxon>50 kb inversion clade</taxon>
        <taxon>dalbergioids sensu lato</taxon>
        <taxon>Dalbergieae</taxon>
        <taxon>Pterocarpus clade</taxon>
        <taxon>Stylosanthes</taxon>
    </lineage>
</organism>
<evidence type="ECO:0000256" key="1">
    <source>
        <dbReference type="SAM" id="MobiDB-lite"/>
    </source>
</evidence>
<gene>
    <name evidence="2" type="ORF">PIB30_026019</name>
</gene>
<sequence>MEENGHCDSNAGPRTEKNRQNSRRFCSAMGITEPTEDAAGDEGLSVDDCKKEDDADLEGDDDDWMLASLRAARVQKEGASAPLFCSGSRLRIRWWLEGVVVETMEER</sequence>
<reference evidence="2 3" key="1">
    <citation type="journal article" date="2023" name="Plants (Basel)">
        <title>Bridging the Gap: Combining Genomics and Transcriptomics Approaches to Understand Stylosanthes scabra, an Orphan Legume from the Brazilian Caatinga.</title>
        <authorList>
            <person name="Ferreira-Neto J.R.C."/>
            <person name="da Silva M.D."/>
            <person name="Binneck E."/>
            <person name="de Melo N.F."/>
            <person name="da Silva R.H."/>
            <person name="de Melo A.L.T.M."/>
            <person name="Pandolfi V."/>
            <person name="Bustamante F.O."/>
            <person name="Brasileiro-Vidal A.C."/>
            <person name="Benko-Iseppon A.M."/>
        </authorList>
    </citation>
    <scope>NUCLEOTIDE SEQUENCE [LARGE SCALE GENOMIC DNA]</scope>
    <source>
        <tissue evidence="2">Leaves</tissue>
    </source>
</reference>
<evidence type="ECO:0000313" key="2">
    <source>
        <dbReference type="EMBL" id="MED6182164.1"/>
    </source>
</evidence>
<proteinExistence type="predicted"/>
<keyword evidence="3" id="KW-1185">Reference proteome</keyword>
<feature type="region of interest" description="Disordered" evidence="1">
    <location>
        <begin position="1"/>
        <end position="61"/>
    </location>
</feature>
<dbReference type="EMBL" id="JASCZI010181339">
    <property type="protein sequence ID" value="MED6182164.1"/>
    <property type="molecule type" value="Genomic_DNA"/>
</dbReference>
<accession>A0ABU6W8Q9</accession>
<name>A0ABU6W8Q9_9FABA</name>